<protein>
    <submittedName>
        <fullName evidence="1">Uncharacterized protein</fullName>
    </submittedName>
</protein>
<keyword evidence="2" id="KW-1185">Reference proteome</keyword>
<dbReference type="EMBL" id="KV748654">
    <property type="protein sequence ID" value="OCL13924.1"/>
    <property type="molecule type" value="Genomic_DNA"/>
</dbReference>
<organism evidence="1 2">
    <name type="scientific">Glonium stellatum</name>
    <dbReference type="NCBI Taxonomy" id="574774"/>
    <lineage>
        <taxon>Eukaryota</taxon>
        <taxon>Fungi</taxon>
        <taxon>Dikarya</taxon>
        <taxon>Ascomycota</taxon>
        <taxon>Pezizomycotina</taxon>
        <taxon>Dothideomycetes</taxon>
        <taxon>Pleosporomycetidae</taxon>
        <taxon>Gloniales</taxon>
        <taxon>Gloniaceae</taxon>
        <taxon>Glonium</taxon>
    </lineage>
</organism>
<name>A0A8E2JYK2_9PEZI</name>
<gene>
    <name evidence="1" type="ORF">AOQ84DRAFT_76924</name>
</gene>
<dbReference type="AlphaFoldDB" id="A0A8E2JYK2"/>
<proteinExistence type="predicted"/>
<evidence type="ECO:0000313" key="1">
    <source>
        <dbReference type="EMBL" id="OCL13924.1"/>
    </source>
</evidence>
<reference evidence="1 2" key="1">
    <citation type="journal article" date="2016" name="Nat. Commun.">
        <title>Ectomycorrhizal ecology is imprinted in the genome of the dominant symbiotic fungus Cenococcum geophilum.</title>
        <authorList>
            <consortium name="DOE Joint Genome Institute"/>
            <person name="Peter M."/>
            <person name="Kohler A."/>
            <person name="Ohm R.A."/>
            <person name="Kuo A."/>
            <person name="Krutzmann J."/>
            <person name="Morin E."/>
            <person name="Arend M."/>
            <person name="Barry K.W."/>
            <person name="Binder M."/>
            <person name="Choi C."/>
            <person name="Clum A."/>
            <person name="Copeland A."/>
            <person name="Grisel N."/>
            <person name="Haridas S."/>
            <person name="Kipfer T."/>
            <person name="LaButti K."/>
            <person name="Lindquist E."/>
            <person name="Lipzen A."/>
            <person name="Maire R."/>
            <person name="Meier B."/>
            <person name="Mihaltcheva S."/>
            <person name="Molinier V."/>
            <person name="Murat C."/>
            <person name="Poggeler S."/>
            <person name="Quandt C.A."/>
            <person name="Sperisen C."/>
            <person name="Tritt A."/>
            <person name="Tisserant E."/>
            <person name="Crous P.W."/>
            <person name="Henrissat B."/>
            <person name="Nehls U."/>
            <person name="Egli S."/>
            <person name="Spatafora J.W."/>
            <person name="Grigoriev I.V."/>
            <person name="Martin F.M."/>
        </authorList>
    </citation>
    <scope>NUCLEOTIDE SEQUENCE [LARGE SCALE GENOMIC DNA]</scope>
    <source>
        <strain evidence="1 2">CBS 207.34</strain>
    </source>
</reference>
<dbReference type="Proteomes" id="UP000250140">
    <property type="component" value="Unassembled WGS sequence"/>
</dbReference>
<sequence>MHGDSTAHMSSEQSVTWGLSLLGVSRHPDTCLTQCFAALLSVSRRRSMQPQQAVALASISPPDSLWFIGSADNVLTIQVLSRDYGRVAFTSAWDVVPGLVNKCSPSPGYIDTSAGDKQDLVCSNTFLSLHQGGSECNLGVGSLHRCLPPHQWLPGDHNQTQGEWGNPPS</sequence>
<evidence type="ECO:0000313" key="2">
    <source>
        <dbReference type="Proteomes" id="UP000250140"/>
    </source>
</evidence>
<accession>A0A8E2JYK2</accession>